<dbReference type="InterPro" id="IPR007278">
    <property type="entry name" value="DUF397"/>
</dbReference>
<dbReference type="Pfam" id="PF04149">
    <property type="entry name" value="DUF397"/>
    <property type="match status" value="1"/>
</dbReference>
<dbReference type="RefSeq" id="WP_222980103.1">
    <property type="nucleotide sequence ID" value="NZ_JAINVZ010000015.1"/>
</dbReference>
<sequence length="72" mass="7371">MTAPQVAPEGAWFKSSYSGGGGNNCVEVADLTAAVGIRDSKDKAGPALVVSPKAWASFIDLVRSGEADFSLV</sequence>
<dbReference type="Proteomes" id="UP001198565">
    <property type="component" value="Unassembled WGS sequence"/>
</dbReference>
<gene>
    <name evidence="2" type="ORF">K7472_20855</name>
</gene>
<reference evidence="2 3" key="1">
    <citation type="submission" date="2021-08" db="EMBL/GenBank/DDBJ databases">
        <title>Streptomyces sp. PTM05 isolated from lichen.</title>
        <authorList>
            <person name="Somphong A."/>
            <person name="Phongsopitanun W."/>
            <person name="Tanasupawat S."/>
        </authorList>
    </citation>
    <scope>NUCLEOTIDE SEQUENCE [LARGE SCALE GENOMIC DNA]</scope>
    <source>
        <strain evidence="2 3">Ptm05</strain>
    </source>
</reference>
<organism evidence="2 3">
    <name type="scientific">Streptantibioticus parmotrematis</name>
    <dbReference type="NCBI Taxonomy" id="2873249"/>
    <lineage>
        <taxon>Bacteria</taxon>
        <taxon>Bacillati</taxon>
        <taxon>Actinomycetota</taxon>
        <taxon>Actinomycetes</taxon>
        <taxon>Kitasatosporales</taxon>
        <taxon>Streptomycetaceae</taxon>
        <taxon>Streptantibioticus</taxon>
    </lineage>
</organism>
<keyword evidence="3" id="KW-1185">Reference proteome</keyword>
<evidence type="ECO:0000313" key="2">
    <source>
        <dbReference type="EMBL" id="MBY8887271.1"/>
    </source>
</evidence>
<evidence type="ECO:0000313" key="3">
    <source>
        <dbReference type="Proteomes" id="UP001198565"/>
    </source>
</evidence>
<comment type="caution">
    <text evidence="2">The sequence shown here is derived from an EMBL/GenBank/DDBJ whole genome shotgun (WGS) entry which is preliminary data.</text>
</comment>
<accession>A0ABS7QVM6</accession>
<protein>
    <submittedName>
        <fullName evidence="2">DUF397 domain-containing protein</fullName>
    </submittedName>
</protein>
<dbReference type="EMBL" id="JAINVZ010000015">
    <property type="protein sequence ID" value="MBY8887271.1"/>
    <property type="molecule type" value="Genomic_DNA"/>
</dbReference>
<proteinExistence type="predicted"/>
<evidence type="ECO:0000259" key="1">
    <source>
        <dbReference type="Pfam" id="PF04149"/>
    </source>
</evidence>
<feature type="domain" description="DUF397" evidence="1">
    <location>
        <begin position="11"/>
        <end position="63"/>
    </location>
</feature>
<name>A0ABS7QVM6_9ACTN</name>